<reference evidence="2 3" key="1">
    <citation type="submission" date="2016-10" db="EMBL/GenBank/DDBJ databases">
        <authorList>
            <person name="de Groot N.N."/>
        </authorList>
    </citation>
    <scope>NUCLEOTIDE SEQUENCE [LARGE SCALE GENOMIC DNA]</scope>
    <source>
        <strain evidence="2 3">CGMCC 1.9156</strain>
    </source>
</reference>
<name>A0A1I2EPX0_9BACT</name>
<accession>A0A1I2EPX0</accession>
<feature type="domain" description="Glycosyltransferase 2-like" evidence="1">
    <location>
        <begin position="47"/>
        <end position="232"/>
    </location>
</feature>
<dbReference type="InterPro" id="IPR001173">
    <property type="entry name" value="Glyco_trans_2-like"/>
</dbReference>
<dbReference type="AlphaFoldDB" id="A0A1I2EPX0"/>
<keyword evidence="3" id="KW-1185">Reference proteome</keyword>
<gene>
    <name evidence="2" type="ORF">SAMN05216283_102162</name>
</gene>
<dbReference type="STRING" id="655355.SAMN05216283_102162"/>
<dbReference type="EMBL" id="FONW01000002">
    <property type="protein sequence ID" value="SFE94270.1"/>
    <property type="molecule type" value="Genomic_DNA"/>
</dbReference>
<dbReference type="Gene3D" id="3.90.550.10">
    <property type="entry name" value="Spore Coat Polysaccharide Biosynthesis Protein SpsA, Chain A"/>
    <property type="match status" value="1"/>
</dbReference>
<dbReference type="Proteomes" id="UP000198964">
    <property type="component" value="Unassembled WGS sequence"/>
</dbReference>
<dbReference type="InterPro" id="IPR029044">
    <property type="entry name" value="Nucleotide-diphossugar_trans"/>
</dbReference>
<protein>
    <submittedName>
        <fullName evidence="2">Glycosyl transferase family 2</fullName>
    </submittedName>
</protein>
<proteinExistence type="predicted"/>
<sequence length="420" mass="48204">MKNPDFCPDFFYFYLSYMSFADRYINRNIIYPPFIEEAPASTLGMVVVIPCYDEPEILNTLEALKACQPPSCQLEVLVVINHSELSSPKIIAQNEQTAQQLHDWKKENASCFFQLHVIQAPPFRKKHAGAGLARKTGMDEAIRRFAAIDFPDGVLVSLDADTTVDQNYFCELEQHFQSFPKQVGTTIRFKHRTEELDDERHRQGMDLYEDYLHYYKQAMAYTGFPHAIYTIGSAFAVRALPYVKQGGMNRKQAGEDFYFLHKLTQVGEIGEITTTCVYPSARISHRVPFGTGPVLKKWLEGEETLRETYNFQAFDDLKQLFDLLEELYQSSSEDCPGLLVKLPGAVKSFLQADDFEAILLEIKENSARFDSFQKRFFLNFNAFKILKYLNFVHPAFFEMQELGEAIQLLAAHDQAKTAKS</sequence>
<evidence type="ECO:0000313" key="2">
    <source>
        <dbReference type="EMBL" id="SFE94270.1"/>
    </source>
</evidence>
<keyword evidence="2" id="KW-0808">Transferase</keyword>
<dbReference type="SUPFAM" id="SSF53448">
    <property type="entry name" value="Nucleotide-diphospho-sugar transferases"/>
    <property type="match status" value="1"/>
</dbReference>
<evidence type="ECO:0000259" key="1">
    <source>
        <dbReference type="Pfam" id="PF00535"/>
    </source>
</evidence>
<organism evidence="2 3">
    <name type="scientific">Sunxiuqinia elliptica</name>
    <dbReference type="NCBI Taxonomy" id="655355"/>
    <lineage>
        <taxon>Bacteria</taxon>
        <taxon>Pseudomonadati</taxon>
        <taxon>Bacteroidota</taxon>
        <taxon>Bacteroidia</taxon>
        <taxon>Marinilabiliales</taxon>
        <taxon>Prolixibacteraceae</taxon>
        <taxon>Sunxiuqinia</taxon>
    </lineage>
</organism>
<evidence type="ECO:0000313" key="3">
    <source>
        <dbReference type="Proteomes" id="UP000198964"/>
    </source>
</evidence>
<dbReference type="GO" id="GO:0016740">
    <property type="term" value="F:transferase activity"/>
    <property type="evidence" value="ECO:0007669"/>
    <property type="project" value="UniProtKB-KW"/>
</dbReference>
<dbReference type="Pfam" id="PF00535">
    <property type="entry name" value="Glycos_transf_2"/>
    <property type="match status" value="1"/>
</dbReference>